<dbReference type="PANTHER" id="PTHR47481:SF5">
    <property type="entry name" value="RIBONUCLEASE H-LIKE DOMAIN, GAG-PRE-INTEGRASE DOMAIN, GAG-POLYPEPTIDE OF LTR COPIA-TYPE-RELATED"/>
    <property type="match status" value="1"/>
</dbReference>
<evidence type="ECO:0008006" key="4">
    <source>
        <dbReference type="Google" id="ProtNLM"/>
    </source>
</evidence>
<dbReference type="EMBL" id="OZ034813">
    <property type="protein sequence ID" value="CAL1354541.1"/>
    <property type="molecule type" value="Genomic_DNA"/>
</dbReference>
<evidence type="ECO:0000313" key="3">
    <source>
        <dbReference type="Proteomes" id="UP001497516"/>
    </source>
</evidence>
<accession>A0AAV2CFF9</accession>
<dbReference type="AlphaFoldDB" id="A0AAV2CFF9"/>
<dbReference type="PANTHER" id="PTHR47481">
    <property type="match status" value="1"/>
</dbReference>
<organism evidence="2 3">
    <name type="scientific">Linum trigynum</name>
    <dbReference type="NCBI Taxonomy" id="586398"/>
    <lineage>
        <taxon>Eukaryota</taxon>
        <taxon>Viridiplantae</taxon>
        <taxon>Streptophyta</taxon>
        <taxon>Embryophyta</taxon>
        <taxon>Tracheophyta</taxon>
        <taxon>Spermatophyta</taxon>
        <taxon>Magnoliopsida</taxon>
        <taxon>eudicotyledons</taxon>
        <taxon>Gunneridae</taxon>
        <taxon>Pentapetalae</taxon>
        <taxon>rosids</taxon>
        <taxon>fabids</taxon>
        <taxon>Malpighiales</taxon>
        <taxon>Linaceae</taxon>
        <taxon>Linum</taxon>
    </lineage>
</organism>
<proteinExistence type="predicted"/>
<sequence>MATSSTTSDSSSPSIQSPSPQCLLIPSNPQLTVKLTPTNYLLWRAQIHPLLQCNRLIGHIDGTLPSPPLTVESQPNPAYATWYENDQLVLAWINLSLTEAVMPTIVNKTTARDAWDALATVYASGSPVIIGQLRKNLLRLSCGNETIHDYIHRVKAIYDKMLALGATVTEQELVIALLDGLDEDYRPFIRNLEARVEPISFENVSSLFLSEEMQLQRFRSAPVDRATPQTFYSAHGGRNGGRFTRGRGSRFAGRGFSNPGHFINPSFAGRLGPFLVDHDPLLQACWGLGLPAHP</sequence>
<dbReference type="Proteomes" id="UP001497516">
    <property type="component" value="Chromosome 1"/>
</dbReference>
<feature type="region of interest" description="Disordered" evidence="1">
    <location>
        <begin position="1"/>
        <end position="20"/>
    </location>
</feature>
<name>A0AAV2CFF9_9ROSI</name>
<evidence type="ECO:0000313" key="2">
    <source>
        <dbReference type="EMBL" id="CAL1354541.1"/>
    </source>
</evidence>
<dbReference type="Pfam" id="PF14223">
    <property type="entry name" value="Retrotran_gag_2"/>
    <property type="match status" value="1"/>
</dbReference>
<evidence type="ECO:0000256" key="1">
    <source>
        <dbReference type="SAM" id="MobiDB-lite"/>
    </source>
</evidence>
<reference evidence="2 3" key="1">
    <citation type="submission" date="2024-04" db="EMBL/GenBank/DDBJ databases">
        <authorList>
            <person name="Fracassetti M."/>
        </authorList>
    </citation>
    <scope>NUCLEOTIDE SEQUENCE [LARGE SCALE GENOMIC DNA]</scope>
</reference>
<keyword evidence="3" id="KW-1185">Reference proteome</keyword>
<protein>
    <recommendedName>
        <fullName evidence="4">Retrotransposon Copia-like N-terminal domain-containing protein</fullName>
    </recommendedName>
</protein>
<gene>
    <name evidence="2" type="ORF">LTRI10_LOCUS2342</name>
</gene>